<feature type="signal peptide" evidence="7">
    <location>
        <begin position="1"/>
        <end position="26"/>
    </location>
</feature>
<evidence type="ECO:0000256" key="7">
    <source>
        <dbReference type="SAM" id="SignalP"/>
    </source>
</evidence>
<feature type="region of interest" description="Disordered" evidence="6">
    <location>
        <begin position="29"/>
        <end position="51"/>
    </location>
</feature>
<dbReference type="EMBL" id="QPJD01000006">
    <property type="protein sequence ID" value="RCW48480.1"/>
    <property type="molecule type" value="Genomic_DNA"/>
</dbReference>
<dbReference type="PANTHER" id="PTHR43649:SF33">
    <property type="entry name" value="POLYGALACTURONAN_RHAMNOGALACTURONAN-BINDING PROTEIN YTCQ"/>
    <property type="match status" value="1"/>
</dbReference>
<evidence type="ECO:0000256" key="1">
    <source>
        <dbReference type="ARBA" id="ARBA00022475"/>
    </source>
</evidence>
<dbReference type="Pfam" id="PF13416">
    <property type="entry name" value="SBP_bac_8"/>
    <property type="match status" value="1"/>
</dbReference>
<gene>
    <name evidence="8" type="ORF">DFP97_106180</name>
</gene>
<organism evidence="8 9">
    <name type="scientific">Paenibacillus prosopidis</name>
    <dbReference type="NCBI Taxonomy" id="630520"/>
    <lineage>
        <taxon>Bacteria</taxon>
        <taxon>Bacillati</taxon>
        <taxon>Bacillota</taxon>
        <taxon>Bacilli</taxon>
        <taxon>Bacillales</taxon>
        <taxon>Paenibacillaceae</taxon>
        <taxon>Paenibacillus</taxon>
    </lineage>
</organism>
<dbReference type="SUPFAM" id="SSF53850">
    <property type="entry name" value="Periplasmic binding protein-like II"/>
    <property type="match status" value="1"/>
</dbReference>
<accession>A0A368W0Y5</accession>
<evidence type="ECO:0000256" key="2">
    <source>
        <dbReference type="ARBA" id="ARBA00022729"/>
    </source>
</evidence>
<evidence type="ECO:0000313" key="9">
    <source>
        <dbReference type="Proteomes" id="UP000252415"/>
    </source>
</evidence>
<name>A0A368W0Y5_9BACL</name>
<reference evidence="8 9" key="1">
    <citation type="submission" date="2018-07" db="EMBL/GenBank/DDBJ databases">
        <title>Genomic Encyclopedia of Type Strains, Phase III (KMG-III): the genomes of soil and plant-associated and newly described type strains.</title>
        <authorList>
            <person name="Whitman W."/>
        </authorList>
    </citation>
    <scope>NUCLEOTIDE SEQUENCE [LARGE SCALE GENOMIC DNA]</scope>
    <source>
        <strain evidence="8 9">CECT 7506</strain>
    </source>
</reference>
<evidence type="ECO:0000256" key="5">
    <source>
        <dbReference type="ARBA" id="ARBA00023288"/>
    </source>
</evidence>
<comment type="caution">
    <text evidence="8">The sequence shown here is derived from an EMBL/GenBank/DDBJ whole genome shotgun (WGS) entry which is preliminary data.</text>
</comment>
<dbReference type="InterPro" id="IPR006059">
    <property type="entry name" value="SBP"/>
</dbReference>
<dbReference type="RefSeq" id="WP_114380082.1">
    <property type="nucleotide sequence ID" value="NZ_QPJD01000006.1"/>
</dbReference>
<evidence type="ECO:0000256" key="6">
    <source>
        <dbReference type="SAM" id="MobiDB-lite"/>
    </source>
</evidence>
<keyword evidence="5" id="KW-0449">Lipoprotein</keyword>
<evidence type="ECO:0000256" key="4">
    <source>
        <dbReference type="ARBA" id="ARBA00023139"/>
    </source>
</evidence>
<keyword evidence="3" id="KW-0472">Membrane</keyword>
<sequence length="532" mass="59296">MKHSKKKWTTLTALLLSLVLVLSACSGGNSGGGNTNTSEGSNTGSKEETVAQEEPIEIVWANNFSSPEADGNYVQTEIEKKFNVKIKNIKLERWGWKEQFSVYLASDEIPDIFPIDANETDMATWAKQGIIASLDRAEIEANMPNYAAAVNEFDSGAWMVGMVDGKNWGIPKYWPPGNDGFIPGYNKGWLENIGYSEPPKTLEEFEDVLTKFTKNDPDKNGKNDTYGMSARGKLPIQMFTSVFTAHAVSPYQFKLDAEGKVTWGAITEETRTALKLLNKWYKDGLIDPEFITNDNGQINELFVNQKIGVVDNAGWVNFNPESGYVTKPALEAGIINTPGKPLVGPNGDAYAFAYGARQAPVLLGAQVEKDEKKRKKIYEILEWAATSDEGWLLTVKGQEGVSYEFDENGFPVAKPDESVAAPKLGYGSFYNPLTHIDISKQKYNFDSKMIELRDEITPGIVPLLDVLGPVHMESKSQYWGNLLTLQDTYLIKSIYGEANTDKDFDKFKEDWLRSGGQAIIDEANKIYQERKQ</sequence>
<feature type="compositionally biased region" description="Low complexity" evidence="6">
    <location>
        <begin position="35"/>
        <end position="44"/>
    </location>
</feature>
<dbReference type="AlphaFoldDB" id="A0A368W0Y5"/>
<evidence type="ECO:0000256" key="3">
    <source>
        <dbReference type="ARBA" id="ARBA00023136"/>
    </source>
</evidence>
<keyword evidence="2 7" id="KW-0732">Signal</keyword>
<dbReference type="InterPro" id="IPR050490">
    <property type="entry name" value="Bact_solute-bd_prot1"/>
</dbReference>
<dbReference type="PANTHER" id="PTHR43649">
    <property type="entry name" value="ARABINOSE-BINDING PROTEIN-RELATED"/>
    <property type="match status" value="1"/>
</dbReference>
<keyword evidence="4" id="KW-0564">Palmitate</keyword>
<feature type="chain" id="PRO_5039334918" evidence="7">
    <location>
        <begin position="27"/>
        <end position="532"/>
    </location>
</feature>
<protein>
    <submittedName>
        <fullName evidence="8">Putative aldouronate transport system substrate-binding protein</fullName>
    </submittedName>
</protein>
<proteinExistence type="predicted"/>
<dbReference type="Gene3D" id="3.40.190.10">
    <property type="entry name" value="Periplasmic binding protein-like II"/>
    <property type="match status" value="2"/>
</dbReference>
<evidence type="ECO:0000313" key="8">
    <source>
        <dbReference type="EMBL" id="RCW48480.1"/>
    </source>
</evidence>
<dbReference type="PROSITE" id="PS51257">
    <property type="entry name" value="PROKAR_LIPOPROTEIN"/>
    <property type="match status" value="1"/>
</dbReference>
<dbReference type="OrthoDB" id="2649544at2"/>
<dbReference type="Proteomes" id="UP000252415">
    <property type="component" value="Unassembled WGS sequence"/>
</dbReference>
<keyword evidence="1" id="KW-1003">Cell membrane</keyword>
<keyword evidence="9" id="KW-1185">Reference proteome</keyword>